<dbReference type="GO" id="GO:0016491">
    <property type="term" value="F:oxidoreductase activity"/>
    <property type="evidence" value="ECO:0007669"/>
    <property type="project" value="UniProtKB-KW"/>
</dbReference>
<evidence type="ECO:0000256" key="1">
    <source>
        <dbReference type="ARBA" id="ARBA00006382"/>
    </source>
</evidence>
<accession>X1C058</accession>
<keyword evidence="2" id="KW-0560">Oxidoreductase</keyword>
<gene>
    <name evidence="4" type="ORF">S01H4_28589</name>
</gene>
<dbReference type="EMBL" id="BART01014264">
    <property type="protein sequence ID" value="GAG86747.1"/>
    <property type="molecule type" value="Genomic_DNA"/>
</dbReference>
<name>X1C058_9ZZZZ</name>
<sequence length="48" mass="5381">MNLDPNILAQLKEPERVLMVFIPVKMDDGTVKVFTGFKSQYNTARGPA</sequence>
<evidence type="ECO:0000259" key="3">
    <source>
        <dbReference type="Pfam" id="PF02812"/>
    </source>
</evidence>
<dbReference type="AlphaFoldDB" id="X1C058"/>
<comment type="caution">
    <text evidence="4">The sequence shown here is derived from an EMBL/GenBank/DDBJ whole genome shotgun (WGS) entry which is preliminary data.</text>
</comment>
<dbReference type="Gene3D" id="3.40.50.10860">
    <property type="entry name" value="Leucine Dehydrogenase, chain A, domain 1"/>
    <property type="match status" value="1"/>
</dbReference>
<dbReference type="InterPro" id="IPR046346">
    <property type="entry name" value="Aminoacid_DH-like_N_sf"/>
</dbReference>
<proteinExistence type="inferred from homology"/>
<dbReference type="GO" id="GO:0006520">
    <property type="term" value="P:amino acid metabolic process"/>
    <property type="evidence" value="ECO:0007669"/>
    <property type="project" value="InterPro"/>
</dbReference>
<feature type="non-terminal residue" evidence="4">
    <location>
        <position position="48"/>
    </location>
</feature>
<reference evidence="4" key="1">
    <citation type="journal article" date="2014" name="Front. Microbiol.">
        <title>High frequency of phylogenetically diverse reductive dehalogenase-homologous genes in deep subseafloor sedimentary metagenomes.</title>
        <authorList>
            <person name="Kawai M."/>
            <person name="Futagami T."/>
            <person name="Toyoda A."/>
            <person name="Takaki Y."/>
            <person name="Nishi S."/>
            <person name="Hori S."/>
            <person name="Arai W."/>
            <person name="Tsubouchi T."/>
            <person name="Morono Y."/>
            <person name="Uchiyama I."/>
            <person name="Ito T."/>
            <person name="Fujiyama A."/>
            <person name="Inagaki F."/>
            <person name="Takami H."/>
        </authorList>
    </citation>
    <scope>NUCLEOTIDE SEQUENCE</scope>
    <source>
        <strain evidence="4">Expedition CK06-06</strain>
    </source>
</reference>
<protein>
    <recommendedName>
        <fullName evidence="3">Glutamate/phenylalanine/leucine/valine/L-tryptophan dehydrogenase dimerisation domain-containing protein</fullName>
    </recommendedName>
</protein>
<organism evidence="4">
    <name type="scientific">marine sediment metagenome</name>
    <dbReference type="NCBI Taxonomy" id="412755"/>
    <lineage>
        <taxon>unclassified sequences</taxon>
        <taxon>metagenomes</taxon>
        <taxon>ecological metagenomes</taxon>
    </lineage>
</organism>
<comment type="similarity">
    <text evidence="1">Belongs to the Glu/Leu/Phe/Val dehydrogenases family.</text>
</comment>
<dbReference type="SUPFAM" id="SSF53223">
    <property type="entry name" value="Aminoacid dehydrogenase-like, N-terminal domain"/>
    <property type="match status" value="1"/>
</dbReference>
<dbReference type="Pfam" id="PF02812">
    <property type="entry name" value="ELFV_dehydrog_N"/>
    <property type="match status" value="1"/>
</dbReference>
<evidence type="ECO:0000256" key="2">
    <source>
        <dbReference type="ARBA" id="ARBA00023002"/>
    </source>
</evidence>
<dbReference type="InterPro" id="IPR006097">
    <property type="entry name" value="Glu/Leu/Phe/Val/Trp_DH_dimer"/>
</dbReference>
<feature type="domain" description="Glutamate/phenylalanine/leucine/valine/L-tryptophan dehydrogenase dimerisation" evidence="3">
    <location>
        <begin position="14"/>
        <end position="48"/>
    </location>
</feature>
<evidence type="ECO:0000313" key="4">
    <source>
        <dbReference type="EMBL" id="GAG86747.1"/>
    </source>
</evidence>